<keyword evidence="6 7" id="KW-0472">Membrane</keyword>
<dbReference type="Pfam" id="PF00924">
    <property type="entry name" value="MS_channel_2nd"/>
    <property type="match status" value="1"/>
</dbReference>
<dbReference type="Pfam" id="PF21088">
    <property type="entry name" value="MS_channel_1st"/>
    <property type="match status" value="1"/>
</dbReference>
<evidence type="ECO:0000256" key="7">
    <source>
        <dbReference type="SAM" id="Phobius"/>
    </source>
</evidence>
<dbReference type="Gene3D" id="3.30.70.100">
    <property type="match status" value="1"/>
</dbReference>
<evidence type="ECO:0000256" key="5">
    <source>
        <dbReference type="ARBA" id="ARBA00022989"/>
    </source>
</evidence>
<comment type="subcellular location">
    <subcellularLocation>
        <location evidence="1">Cell membrane</location>
        <topology evidence="1">Multi-pass membrane protein</topology>
    </subcellularLocation>
</comment>
<feature type="transmembrane region" description="Helical" evidence="7">
    <location>
        <begin position="66"/>
        <end position="89"/>
    </location>
</feature>
<protein>
    <recommendedName>
        <fullName evidence="13">Potassium transporter KefA</fullName>
    </recommendedName>
</protein>
<keyword evidence="5 7" id="KW-1133">Transmembrane helix</keyword>
<evidence type="ECO:0000259" key="9">
    <source>
        <dbReference type="Pfam" id="PF21082"/>
    </source>
</evidence>
<feature type="domain" description="Mechanosensitive ion channel MscS C-terminal" evidence="9">
    <location>
        <begin position="185"/>
        <end position="273"/>
    </location>
</feature>
<dbReference type="InterPro" id="IPR045276">
    <property type="entry name" value="YbiO_bact"/>
</dbReference>
<name>A0A1F5G1I1_9BACT</name>
<dbReference type="InterPro" id="IPR010920">
    <property type="entry name" value="LSM_dom_sf"/>
</dbReference>
<feature type="transmembrane region" description="Helical" evidence="7">
    <location>
        <begin position="95"/>
        <end position="112"/>
    </location>
</feature>
<dbReference type="Proteomes" id="UP000176317">
    <property type="component" value="Unassembled WGS sequence"/>
</dbReference>
<dbReference type="PANTHER" id="PTHR30460">
    <property type="entry name" value="MODERATE CONDUCTANCE MECHANOSENSITIVE CHANNEL YBIO"/>
    <property type="match status" value="1"/>
</dbReference>
<feature type="domain" description="Mechanosensitive ion channel transmembrane helices 2/3" evidence="10">
    <location>
        <begin position="73"/>
        <end position="114"/>
    </location>
</feature>
<evidence type="ECO:0000313" key="12">
    <source>
        <dbReference type="Proteomes" id="UP000176317"/>
    </source>
</evidence>
<feature type="domain" description="Mechanosensitive ion channel MscS" evidence="8">
    <location>
        <begin position="115"/>
        <end position="178"/>
    </location>
</feature>
<evidence type="ECO:0000259" key="8">
    <source>
        <dbReference type="Pfam" id="PF00924"/>
    </source>
</evidence>
<dbReference type="InterPro" id="IPR049278">
    <property type="entry name" value="MS_channel_C"/>
</dbReference>
<evidence type="ECO:0000259" key="10">
    <source>
        <dbReference type="Pfam" id="PF21088"/>
    </source>
</evidence>
<dbReference type="GO" id="GO:0008381">
    <property type="term" value="F:mechanosensitive monoatomic ion channel activity"/>
    <property type="evidence" value="ECO:0007669"/>
    <property type="project" value="InterPro"/>
</dbReference>
<evidence type="ECO:0000256" key="1">
    <source>
        <dbReference type="ARBA" id="ARBA00004651"/>
    </source>
</evidence>
<evidence type="ECO:0000256" key="4">
    <source>
        <dbReference type="ARBA" id="ARBA00022692"/>
    </source>
</evidence>
<comment type="similarity">
    <text evidence="2">Belongs to the MscS (TC 1.A.23) family.</text>
</comment>
<proteinExistence type="inferred from homology"/>
<evidence type="ECO:0000256" key="2">
    <source>
        <dbReference type="ARBA" id="ARBA00008017"/>
    </source>
</evidence>
<dbReference type="SUPFAM" id="SSF82689">
    <property type="entry name" value="Mechanosensitive channel protein MscS (YggB), C-terminal domain"/>
    <property type="match status" value="1"/>
</dbReference>
<comment type="caution">
    <text evidence="11">The sequence shown here is derived from an EMBL/GenBank/DDBJ whole genome shotgun (WGS) entry which is preliminary data.</text>
</comment>
<evidence type="ECO:0000256" key="3">
    <source>
        <dbReference type="ARBA" id="ARBA00022475"/>
    </source>
</evidence>
<dbReference type="EMBL" id="MFAT01000059">
    <property type="protein sequence ID" value="OGD85664.1"/>
    <property type="molecule type" value="Genomic_DNA"/>
</dbReference>
<gene>
    <name evidence="11" type="ORF">A2164_03045</name>
</gene>
<dbReference type="Pfam" id="PF21082">
    <property type="entry name" value="MS_channel_3rd"/>
    <property type="match status" value="1"/>
</dbReference>
<evidence type="ECO:0000256" key="6">
    <source>
        <dbReference type="ARBA" id="ARBA00023136"/>
    </source>
</evidence>
<dbReference type="InterPro" id="IPR006685">
    <property type="entry name" value="MscS_channel_2nd"/>
</dbReference>
<keyword evidence="4 7" id="KW-0812">Transmembrane</keyword>
<dbReference type="InterPro" id="IPR011066">
    <property type="entry name" value="MscS_channel_C_sf"/>
</dbReference>
<dbReference type="Gene3D" id="1.10.287.1260">
    <property type="match status" value="1"/>
</dbReference>
<dbReference type="Gene3D" id="2.30.30.60">
    <property type="match status" value="1"/>
</dbReference>
<dbReference type="InterPro" id="IPR011014">
    <property type="entry name" value="MscS_channel_TM-2"/>
</dbReference>
<dbReference type="AlphaFoldDB" id="A0A1F5G1I1"/>
<evidence type="ECO:0008006" key="13">
    <source>
        <dbReference type="Google" id="ProtNLM"/>
    </source>
</evidence>
<feature type="transmembrane region" description="Helical" evidence="7">
    <location>
        <begin position="20"/>
        <end position="38"/>
    </location>
</feature>
<reference evidence="11 12" key="1">
    <citation type="journal article" date="2016" name="Nat. Commun.">
        <title>Thousands of microbial genomes shed light on interconnected biogeochemical processes in an aquifer system.</title>
        <authorList>
            <person name="Anantharaman K."/>
            <person name="Brown C.T."/>
            <person name="Hug L.A."/>
            <person name="Sharon I."/>
            <person name="Castelle C.J."/>
            <person name="Probst A.J."/>
            <person name="Thomas B.C."/>
            <person name="Singh A."/>
            <person name="Wilkins M.J."/>
            <person name="Karaoz U."/>
            <person name="Brodie E.L."/>
            <person name="Williams K.H."/>
            <person name="Hubbard S.S."/>
            <person name="Banfield J.F."/>
        </authorList>
    </citation>
    <scope>NUCLEOTIDE SEQUENCE [LARGE SCALE GENOMIC DNA]</scope>
</reference>
<accession>A0A1F5G1I1</accession>
<dbReference type="InterPro" id="IPR023408">
    <property type="entry name" value="MscS_beta-dom_sf"/>
</dbReference>
<dbReference type="InterPro" id="IPR049142">
    <property type="entry name" value="MS_channel_1st"/>
</dbReference>
<keyword evidence="3" id="KW-1003">Cell membrane</keyword>
<dbReference type="SUPFAM" id="SSF50182">
    <property type="entry name" value="Sm-like ribonucleoproteins"/>
    <property type="match status" value="1"/>
</dbReference>
<evidence type="ECO:0000313" key="11">
    <source>
        <dbReference type="EMBL" id="OGD85664.1"/>
    </source>
</evidence>
<sequence length="283" mass="31732">MQTMDFNIDYGSIITKLSASGVKILIIIVGVVIAQHILKRAVPNILAISEKRVGEKKEEFKKRIETLGSVIANILTVIFIAMGGLMILSELGIDILPLLTGAGLLGLAFGFGTQNMVRDLIAGFFILMENQYRKGDVVKIADVSGFVEDVNLRRTILRDIDGRVHSIPNGEIKVASNYTLGYSRVNLNIPVAYETNLEKTIKVLNRIGREISKDKKFGPLITKIPEVWGVDKFAENAIEIKFIGETKPMKQWEVARELRLRIKTAFDKEKIEIPYPHRVIVHH</sequence>
<organism evidence="11 12">
    <name type="scientific">Candidatus Curtissbacteria bacterium RBG_13_35_7</name>
    <dbReference type="NCBI Taxonomy" id="1797705"/>
    <lineage>
        <taxon>Bacteria</taxon>
        <taxon>Candidatus Curtissiibacteriota</taxon>
    </lineage>
</organism>
<dbReference type="GO" id="GO:0005886">
    <property type="term" value="C:plasma membrane"/>
    <property type="evidence" value="ECO:0007669"/>
    <property type="project" value="UniProtKB-SubCell"/>
</dbReference>
<dbReference type="PANTHER" id="PTHR30460:SF0">
    <property type="entry name" value="MODERATE CONDUCTANCE MECHANOSENSITIVE CHANNEL YBIO"/>
    <property type="match status" value="1"/>
</dbReference>
<dbReference type="SUPFAM" id="SSF82861">
    <property type="entry name" value="Mechanosensitive channel protein MscS (YggB), transmembrane region"/>
    <property type="match status" value="1"/>
</dbReference>